<dbReference type="Proteomes" id="UP000798488">
    <property type="component" value="Unassembled WGS sequence"/>
</dbReference>
<protein>
    <submittedName>
        <fullName evidence="1">Uncharacterized protein</fullName>
    </submittedName>
</protein>
<organism evidence="1 2">
    <name type="scientific">Sporotomaculum syntrophicum</name>
    <dbReference type="NCBI Taxonomy" id="182264"/>
    <lineage>
        <taxon>Bacteria</taxon>
        <taxon>Bacillati</taxon>
        <taxon>Bacillota</taxon>
        <taxon>Clostridia</taxon>
        <taxon>Eubacteriales</taxon>
        <taxon>Desulfallaceae</taxon>
        <taxon>Sporotomaculum</taxon>
    </lineage>
</organism>
<proteinExistence type="predicted"/>
<dbReference type="OrthoDB" id="48775at2"/>
<accession>A0A9D3AZW9</accession>
<comment type="caution">
    <text evidence="1">The sequence shown here is derived from an EMBL/GenBank/DDBJ whole genome shotgun (WGS) entry which is preliminary data.</text>
</comment>
<reference evidence="1" key="1">
    <citation type="submission" date="2016-02" db="EMBL/GenBank/DDBJ databases">
        <title>Draft Genome Sequence of Sporotomaculum syntrophicum Strain FB, a Syntrophic Benzoate Degrader.</title>
        <authorList>
            <person name="Nobu M.K."/>
            <person name="Narihiro T."/>
            <person name="Qiu Y.-L."/>
            <person name="Ohashi A."/>
            <person name="Liu W.-T."/>
            <person name="Yuji S."/>
        </authorList>
    </citation>
    <scope>NUCLEOTIDE SEQUENCE</scope>
    <source>
        <strain evidence="1">FB</strain>
    </source>
</reference>
<evidence type="ECO:0000313" key="1">
    <source>
        <dbReference type="EMBL" id="KAF1086308.1"/>
    </source>
</evidence>
<gene>
    <name evidence="1" type="ORF">SPSYN_00025</name>
</gene>
<dbReference type="RefSeq" id="WP_161820484.1">
    <property type="nucleotide sequence ID" value="NZ_LSRS01000001.1"/>
</dbReference>
<dbReference type="SUPFAM" id="SSF47413">
    <property type="entry name" value="lambda repressor-like DNA-binding domains"/>
    <property type="match status" value="1"/>
</dbReference>
<evidence type="ECO:0000313" key="2">
    <source>
        <dbReference type="Proteomes" id="UP000798488"/>
    </source>
</evidence>
<name>A0A9D3AZW9_9FIRM</name>
<dbReference type="EMBL" id="LSRS01000001">
    <property type="protein sequence ID" value="KAF1086308.1"/>
    <property type="molecule type" value="Genomic_DNA"/>
</dbReference>
<keyword evidence="2" id="KW-1185">Reference proteome</keyword>
<sequence>MKPASSYIRLNLSNFLRLQGDMTEVEMARTLNVSRTQLWRIKRKNSAVGQEFIMKFKNAFPDEPFEDYFFVESVMLNQHHACVKHIS</sequence>
<dbReference type="GO" id="GO:0003677">
    <property type="term" value="F:DNA binding"/>
    <property type="evidence" value="ECO:0007669"/>
    <property type="project" value="InterPro"/>
</dbReference>
<dbReference type="AlphaFoldDB" id="A0A9D3AZW9"/>
<dbReference type="CDD" id="cd00093">
    <property type="entry name" value="HTH_XRE"/>
    <property type="match status" value="1"/>
</dbReference>
<dbReference type="InterPro" id="IPR010982">
    <property type="entry name" value="Lambda_DNA-bd_dom_sf"/>
</dbReference>
<dbReference type="InterPro" id="IPR001387">
    <property type="entry name" value="Cro/C1-type_HTH"/>
</dbReference>